<protein>
    <submittedName>
        <fullName evidence="1">Uncharacterized protein</fullName>
    </submittedName>
</protein>
<name>A0ACC2EB51_DIPCM</name>
<reference evidence="2" key="1">
    <citation type="journal article" date="2024" name="Proc. Natl. Acad. Sci. U.S.A.">
        <title>Extraordinary preservation of gene collinearity over three hundred million years revealed in homosporous lycophytes.</title>
        <authorList>
            <person name="Li C."/>
            <person name="Wickell D."/>
            <person name="Kuo L.Y."/>
            <person name="Chen X."/>
            <person name="Nie B."/>
            <person name="Liao X."/>
            <person name="Peng D."/>
            <person name="Ji J."/>
            <person name="Jenkins J."/>
            <person name="Williams M."/>
            <person name="Shu S."/>
            <person name="Plott C."/>
            <person name="Barry K."/>
            <person name="Rajasekar S."/>
            <person name="Grimwood J."/>
            <person name="Han X."/>
            <person name="Sun S."/>
            <person name="Hou Z."/>
            <person name="He W."/>
            <person name="Dai G."/>
            <person name="Sun C."/>
            <person name="Schmutz J."/>
            <person name="Leebens-Mack J.H."/>
            <person name="Li F.W."/>
            <person name="Wang L."/>
        </authorList>
    </citation>
    <scope>NUCLEOTIDE SEQUENCE [LARGE SCALE GENOMIC DNA]</scope>
    <source>
        <strain evidence="2">cv. PW_Plant_1</strain>
    </source>
</reference>
<sequence>MVLWVFGYGSLIWKVGFSYDERVVGYIKGYKRVFYQGSTNHRGTPQHPGRTLTLEPLEDAICQWGAAYRVSGRENEQRVLSYLEVREKNHDLRAYLDVYMDSSSTEPAVSGALVFIATKDKNKNMNYLGAAPSEEMAIQIAEAVGPSGPNFEYLFRLEEALIEIGHPDEDVINLANKVRKYLASSNEESFANCTHKL</sequence>
<dbReference type="EMBL" id="CM055094">
    <property type="protein sequence ID" value="KAJ7563718.1"/>
    <property type="molecule type" value="Genomic_DNA"/>
</dbReference>
<dbReference type="Proteomes" id="UP001162992">
    <property type="component" value="Chromosome 3"/>
</dbReference>
<comment type="caution">
    <text evidence="1">The sequence shown here is derived from an EMBL/GenBank/DDBJ whole genome shotgun (WGS) entry which is preliminary data.</text>
</comment>
<organism evidence="1 2">
    <name type="scientific">Diphasiastrum complanatum</name>
    <name type="common">Issler's clubmoss</name>
    <name type="synonym">Lycopodium complanatum</name>
    <dbReference type="NCBI Taxonomy" id="34168"/>
    <lineage>
        <taxon>Eukaryota</taxon>
        <taxon>Viridiplantae</taxon>
        <taxon>Streptophyta</taxon>
        <taxon>Embryophyta</taxon>
        <taxon>Tracheophyta</taxon>
        <taxon>Lycopodiopsida</taxon>
        <taxon>Lycopodiales</taxon>
        <taxon>Lycopodiaceae</taxon>
        <taxon>Lycopodioideae</taxon>
        <taxon>Diphasiastrum</taxon>
    </lineage>
</organism>
<keyword evidence="2" id="KW-1185">Reference proteome</keyword>
<accession>A0ACC2EB51</accession>
<evidence type="ECO:0000313" key="1">
    <source>
        <dbReference type="EMBL" id="KAJ7563718.1"/>
    </source>
</evidence>
<gene>
    <name evidence="1" type="ORF">O6H91_03G123000</name>
</gene>
<proteinExistence type="predicted"/>
<evidence type="ECO:0000313" key="2">
    <source>
        <dbReference type="Proteomes" id="UP001162992"/>
    </source>
</evidence>